<comment type="similarity">
    <text evidence="2">Belongs to the asparagine synthetase family.</text>
</comment>
<dbReference type="Pfam" id="PF13537">
    <property type="entry name" value="GATase_7"/>
    <property type="match status" value="1"/>
</dbReference>
<dbReference type="AlphaFoldDB" id="A0A1G9MTW0"/>
<evidence type="ECO:0000256" key="11">
    <source>
        <dbReference type="PIRSR" id="PIRSR001589-3"/>
    </source>
</evidence>
<dbReference type="EMBL" id="FNGW01000003">
    <property type="protein sequence ID" value="SDL77649.1"/>
    <property type="molecule type" value="Genomic_DNA"/>
</dbReference>
<keyword evidence="14" id="KW-1185">Reference proteome</keyword>
<dbReference type="Gene3D" id="3.60.20.10">
    <property type="entry name" value="Glutamine Phosphoribosylpyrophosphate, subunit 1, domain 1"/>
    <property type="match status" value="1"/>
</dbReference>
<evidence type="ECO:0000256" key="10">
    <source>
        <dbReference type="PIRSR" id="PIRSR001589-2"/>
    </source>
</evidence>
<dbReference type="CDD" id="cd01991">
    <property type="entry name" value="Asn_synthase_B_C"/>
    <property type="match status" value="1"/>
</dbReference>
<evidence type="ECO:0000259" key="12">
    <source>
        <dbReference type="PROSITE" id="PS51278"/>
    </source>
</evidence>
<dbReference type="InterPro" id="IPR014729">
    <property type="entry name" value="Rossmann-like_a/b/a_fold"/>
</dbReference>
<dbReference type="Proteomes" id="UP000199068">
    <property type="component" value="Unassembled WGS sequence"/>
</dbReference>
<dbReference type="InterPro" id="IPR001962">
    <property type="entry name" value="Asn_synthase"/>
</dbReference>
<keyword evidence="6 9" id="KW-0061">Asparagine biosynthesis</keyword>
<feature type="active site" description="For GATase activity" evidence="9">
    <location>
        <position position="2"/>
    </location>
</feature>
<dbReference type="EC" id="6.3.5.4" evidence="3"/>
<sequence>MCSICGIIDFKNKDNLNKDILLEMGKELSHRGPDQNGVFINDKVAFQHNRLAIMDLENGLQPMTRYFQGNEYTIIYNGEIYNTPELKSELESYGIEFKTNCDTEVVLYSYIVFKEECAEKLNGIFAFAVFDKNNNEVYIARDRFGIKPLFYTQVGTSLLFASEIKALLKHPKVNANLDKEGLWQLFYLAPMKISGTSVFKDIHEVKPAHFGIYKDNHFDLKQYWNLEAKEFVGTEKDAIENTRYLVTDAINRQLVSDAPLSTFLSGGLDSSIISSVASQKYKNEGNILGTYSFEYKGNKENFKNTIFQPQSDDEYARYLAHYLGTDHRILTADISDITSLLFDAVKYRDLPGMADIDSSLLYYCSKVKEHHTVALSGECADEIFGGYPWFYRKEMLERDFFPWIHDPHTRISLFDDTIVKRKEGYEFVKEVYKNSVNECSMLDSDNASMKQSRIATWLSTQYFMTSLLERKDRMSMASGVEVRVPFADHRILEYVFNVPWEYKFENGVEKSLLRNAMHDCLPDKILNRKKSPYPKTHNPQYEELVTKLLREKLKNPNSILANIIDSHALDNILQYENITWFGQLMSKPQLIAWLVQLDYWFDLYNINIL</sequence>
<keyword evidence="9" id="KW-0028">Amino-acid biosynthesis</keyword>
<keyword evidence="5 10" id="KW-0067">ATP-binding</keyword>
<dbReference type="STRING" id="1121325.SAMN04515677_103356"/>
<evidence type="ECO:0000256" key="9">
    <source>
        <dbReference type="PIRSR" id="PIRSR001589-1"/>
    </source>
</evidence>
<feature type="binding site" evidence="10">
    <location>
        <position position="102"/>
    </location>
    <ligand>
        <name>L-glutamine</name>
        <dbReference type="ChEBI" id="CHEBI:58359"/>
    </ligand>
</feature>
<dbReference type="PROSITE" id="PS51278">
    <property type="entry name" value="GATASE_TYPE_2"/>
    <property type="match status" value="1"/>
</dbReference>
<dbReference type="InterPro" id="IPR033738">
    <property type="entry name" value="AsnB_N"/>
</dbReference>
<dbReference type="PANTHER" id="PTHR43284:SF1">
    <property type="entry name" value="ASPARAGINE SYNTHETASE"/>
    <property type="match status" value="1"/>
</dbReference>
<dbReference type="InterPro" id="IPR006426">
    <property type="entry name" value="Asn_synth_AEB"/>
</dbReference>
<feature type="site" description="Important for beta-aspartyl-AMP intermediate formation" evidence="11">
    <location>
        <position position="378"/>
    </location>
</feature>
<protein>
    <recommendedName>
        <fullName evidence="3">asparagine synthase (glutamine-hydrolyzing)</fullName>
        <ecNumber evidence="3">6.3.5.4</ecNumber>
    </recommendedName>
</protein>
<keyword evidence="7 9" id="KW-0315">Glutamine amidotransferase</keyword>
<organism evidence="13 14">
    <name type="scientific">Romboutsia lituseburensis DSM 797</name>
    <dbReference type="NCBI Taxonomy" id="1121325"/>
    <lineage>
        <taxon>Bacteria</taxon>
        <taxon>Bacillati</taxon>
        <taxon>Bacillota</taxon>
        <taxon>Clostridia</taxon>
        <taxon>Peptostreptococcales</taxon>
        <taxon>Peptostreptococcaceae</taxon>
        <taxon>Romboutsia</taxon>
    </lineage>
</organism>
<feature type="domain" description="Glutamine amidotransferase type-2" evidence="12">
    <location>
        <begin position="2"/>
        <end position="216"/>
    </location>
</feature>
<evidence type="ECO:0000256" key="5">
    <source>
        <dbReference type="ARBA" id="ARBA00022840"/>
    </source>
</evidence>
<dbReference type="GO" id="GO:0006529">
    <property type="term" value="P:asparagine biosynthetic process"/>
    <property type="evidence" value="ECO:0007669"/>
    <property type="project" value="UniProtKB-KW"/>
</dbReference>
<evidence type="ECO:0000256" key="2">
    <source>
        <dbReference type="ARBA" id="ARBA00005752"/>
    </source>
</evidence>
<evidence type="ECO:0000256" key="3">
    <source>
        <dbReference type="ARBA" id="ARBA00012737"/>
    </source>
</evidence>
<evidence type="ECO:0000256" key="8">
    <source>
        <dbReference type="ARBA" id="ARBA00048741"/>
    </source>
</evidence>
<dbReference type="Pfam" id="PF00733">
    <property type="entry name" value="Asn_synthase"/>
    <property type="match status" value="1"/>
</dbReference>
<evidence type="ECO:0000313" key="14">
    <source>
        <dbReference type="Proteomes" id="UP000199068"/>
    </source>
</evidence>
<evidence type="ECO:0000256" key="7">
    <source>
        <dbReference type="ARBA" id="ARBA00022962"/>
    </source>
</evidence>
<gene>
    <name evidence="13" type="ORF">SAMN04515677_103356</name>
</gene>
<proteinExistence type="inferred from homology"/>
<dbReference type="NCBIfam" id="TIGR01536">
    <property type="entry name" value="asn_synth_AEB"/>
    <property type="match status" value="1"/>
</dbReference>
<evidence type="ECO:0000256" key="6">
    <source>
        <dbReference type="ARBA" id="ARBA00022888"/>
    </source>
</evidence>
<name>A0A1G9MTW0_9FIRM</name>
<comment type="pathway">
    <text evidence="1">Amino-acid biosynthesis; L-asparagine biosynthesis; L-asparagine from L-aspartate (L-Gln route): step 1/1.</text>
</comment>
<evidence type="ECO:0000256" key="4">
    <source>
        <dbReference type="ARBA" id="ARBA00022741"/>
    </source>
</evidence>
<keyword evidence="4 10" id="KW-0547">Nucleotide-binding</keyword>
<dbReference type="SUPFAM" id="SSF52402">
    <property type="entry name" value="Adenine nucleotide alpha hydrolases-like"/>
    <property type="match status" value="1"/>
</dbReference>
<dbReference type="PANTHER" id="PTHR43284">
    <property type="entry name" value="ASPARAGINE SYNTHETASE (GLUTAMINE-HYDROLYZING)"/>
    <property type="match status" value="1"/>
</dbReference>
<dbReference type="InterPro" id="IPR017932">
    <property type="entry name" value="GATase_2_dom"/>
</dbReference>
<dbReference type="Gene3D" id="3.40.50.620">
    <property type="entry name" value="HUPs"/>
    <property type="match status" value="1"/>
</dbReference>
<evidence type="ECO:0000256" key="1">
    <source>
        <dbReference type="ARBA" id="ARBA00005187"/>
    </source>
</evidence>
<comment type="catalytic activity">
    <reaction evidence="8">
        <text>L-aspartate + L-glutamine + ATP + H2O = L-asparagine + L-glutamate + AMP + diphosphate + H(+)</text>
        <dbReference type="Rhea" id="RHEA:12228"/>
        <dbReference type="ChEBI" id="CHEBI:15377"/>
        <dbReference type="ChEBI" id="CHEBI:15378"/>
        <dbReference type="ChEBI" id="CHEBI:29985"/>
        <dbReference type="ChEBI" id="CHEBI:29991"/>
        <dbReference type="ChEBI" id="CHEBI:30616"/>
        <dbReference type="ChEBI" id="CHEBI:33019"/>
        <dbReference type="ChEBI" id="CHEBI:58048"/>
        <dbReference type="ChEBI" id="CHEBI:58359"/>
        <dbReference type="ChEBI" id="CHEBI:456215"/>
        <dbReference type="EC" id="6.3.5.4"/>
    </reaction>
</comment>
<feature type="binding site" evidence="10">
    <location>
        <begin position="376"/>
        <end position="377"/>
    </location>
    <ligand>
        <name>ATP</name>
        <dbReference type="ChEBI" id="CHEBI:30616"/>
    </ligand>
</feature>
<accession>A0A1G9MTW0</accession>
<evidence type="ECO:0000313" key="13">
    <source>
        <dbReference type="EMBL" id="SDL77649.1"/>
    </source>
</evidence>
<dbReference type="CDD" id="cd00712">
    <property type="entry name" value="AsnB"/>
    <property type="match status" value="1"/>
</dbReference>
<dbReference type="GO" id="GO:0005524">
    <property type="term" value="F:ATP binding"/>
    <property type="evidence" value="ECO:0007669"/>
    <property type="project" value="UniProtKB-KW"/>
</dbReference>
<dbReference type="SUPFAM" id="SSF56235">
    <property type="entry name" value="N-terminal nucleophile aminohydrolases (Ntn hydrolases)"/>
    <property type="match status" value="1"/>
</dbReference>
<dbReference type="GO" id="GO:0004066">
    <property type="term" value="F:asparagine synthase (glutamine-hydrolyzing) activity"/>
    <property type="evidence" value="ECO:0007669"/>
    <property type="project" value="UniProtKB-EC"/>
</dbReference>
<dbReference type="InterPro" id="IPR029055">
    <property type="entry name" value="Ntn_hydrolases_N"/>
</dbReference>
<dbReference type="PIRSF" id="PIRSF001589">
    <property type="entry name" value="Asn_synthetase_glu-h"/>
    <property type="match status" value="1"/>
</dbReference>
<dbReference type="InterPro" id="IPR051786">
    <property type="entry name" value="ASN_synthetase/amidase"/>
</dbReference>
<reference evidence="13 14" key="1">
    <citation type="submission" date="2016-10" db="EMBL/GenBank/DDBJ databases">
        <authorList>
            <person name="de Groot N.N."/>
        </authorList>
    </citation>
    <scope>NUCLEOTIDE SEQUENCE [LARGE SCALE GENOMIC DNA]</scope>
    <source>
        <strain evidence="13 14">DSM 797</strain>
    </source>
</reference>
<dbReference type="GO" id="GO:0005829">
    <property type="term" value="C:cytosol"/>
    <property type="evidence" value="ECO:0007669"/>
    <property type="project" value="TreeGrafter"/>
</dbReference>
<dbReference type="RefSeq" id="WP_092725045.1">
    <property type="nucleotide sequence ID" value="NZ_FNGW01000003.1"/>
</dbReference>